<reference evidence="2 3" key="1">
    <citation type="journal article" date="2016" name="Nat. Commun.">
        <title>Thousands of microbial genomes shed light on interconnected biogeochemical processes in an aquifer system.</title>
        <authorList>
            <person name="Anantharaman K."/>
            <person name="Brown C.T."/>
            <person name="Hug L.A."/>
            <person name="Sharon I."/>
            <person name="Castelle C.J."/>
            <person name="Probst A.J."/>
            <person name="Thomas B.C."/>
            <person name="Singh A."/>
            <person name="Wilkins M.J."/>
            <person name="Karaoz U."/>
            <person name="Brodie E.L."/>
            <person name="Williams K.H."/>
            <person name="Hubbard S.S."/>
            <person name="Banfield J.F."/>
        </authorList>
    </citation>
    <scope>NUCLEOTIDE SEQUENCE [LARGE SCALE GENOMIC DNA]</scope>
</reference>
<dbReference type="InterPro" id="IPR036866">
    <property type="entry name" value="RibonucZ/Hydroxyglut_hydro"/>
</dbReference>
<evidence type="ECO:0000313" key="2">
    <source>
        <dbReference type="EMBL" id="OGZ64170.1"/>
    </source>
</evidence>
<dbReference type="AlphaFoldDB" id="A0A1G2HPK1"/>
<dbReference type="Pfam" id="PF00753">
    <property type="entry name" value="Lactamase_B"/>
    <property type="match status" value="1"/>
</dbReference>
<dbReference type="Proteomes" id="UP000176855">
    <property type="component" value="Unassembled WGS sequence"/>
</dbReference>
<sequence length="287" mass="32056">MKLKFSLAFIGILAVLNVFAWQEIFILSSHNYVRVAVLDIGQGDSIFIETPSMRHILIDGGPDSKVLEKLQKFIPFWHRSLDVVVLTHPDADHVTGLLYALQKYRVGYIVWTGIVREGGNYQKWTELLSASEKKGTKVIKAQLNQKIVNGDVAIDILHPFEDLTGRIFGKQGNDTGIVSRLLFGKNSFLFTADISSNVEEQMIDKKIDMASDVLKIGHHGSKYSTSEAFLKAVNPKIAVISVGKKNPYGHPTSEVLQKLQNFGIKIFRTDQNGTIEMLSDGENIKIE</sequence>
<dbReference type="STRING" id="1802202.A2730_03505"/>
<dbReference type="SUPFAM" id="SSF56281">
    <property type="entry name" value="Metallo-hydrolase/oxidoreductase"/>
    <property type="match status" value="1"/>
</dbReference>
<dbReference type="SMART" id="SM00849">
    <property type="entry name" value="Lactamase_B"/>
    <property type="match status" value="1"/>
</dbReference>
<dbReference type="PANTHER" id="PTHR30619">
    <property type="entry name" value="DNA INTERNALIZATION/COMPETENCE PROTEIN COMEC/REC2"/>
    <property type="match status" value="1"/>
</dbReference>
<evidence type="ECO:0000259" key="1">
    <source>
        <dbReference type="SMART" id="SM00849"/>
    </source>
</evidence>
<comment type="caution">
    <text evidence="2">The sequence shown here is derived from an EMBL/GenBank/DDBJ whole genome shotgun (WGS) entry which is preliminary data.</text>
</comment>
<protein>
    <recommendedName>
        <fullName evidence="1">Metallo-beta-lactamase domain-containing protein</fullName>
    </recommendedName>
</protein>
<gene>
    <name evidence="2" type="ORF">A2730_03505</name>
</gene>
<name>A0A1G2HPK1_9BACT</name>
<organism evidence="2 3">
    <name type="scientific">Candidatus Staskawiczbacteria bacterium RIFCSPHIGHO2_01_FULL_39_25</name>
    <dbReference type="NCBI Taxonomy" id="1802202"/>
    <lineage>
        <taxon>Bacteria</taxon>
        <taxon>Candidatus Staskawicziibacteriota</taxon>
    </lineage>
</organism>
<dbReference type="InterPro" id="IPR035681">
    <property type="entry name" value="ComA-like_MBL"/>
</dbReference>
<accession>A0A1G2HPK1</accession>
<dbReference type="Gene3D" id="3.60.15.10">
    <property type="entry name" value="Ribonuclease Z/Hydroxyacylglutathione hydrolase-like"/>
    <property type="match status" value="1"/>
</dbReference>
<dbReference type="PANTHER" id="PTHR30619:SF1">
    <property type="entry name" value="RECOMBINATION PROTEIN 2"/>
    <property type="match status" value="1"/>
</dbReference>
<dbReference type="CDD" id="cd07731">
    <property type="entry name" value="ComA-like_MBL-fold"/>
    <property type="match status" value="1"/>
</dbReference>
<proteinExistence type="predicted"/>
<dbReference type="InterPro" id="IPR052159">
    <property type="entry name" value="Competence_DNA_uptake"/>
</dbReference>
<evidence type="ECO:0000313" key="3">
    <source>
        <dbReference type="Proteomes" id="UP000176855"/>
    </source>
</evidence>
<dbReference type="InterPro" id="IPR001279">
    <property type="entry name" value="Metallo-B-lactamas"/>
</dbReference>
<feature type="domain" description="Metallo-beta-lactamase" evidence="1">
    <location>
        <begin position="42"/>
        <end position="244"/>
    </location>
</feature>
<dbReference type="EMBL" id="MHOO01000008">
    <property type="protein sequence ID" value="OGZ64170.1"/>
    <property type="molecule type" value="Genomic_DNA"/>
</dbReference>